<dbReference type="GO" id="GO:0016491">
    <property type="term" value="F:oxidoreductase activity"/>
    <property type="evidence" value="ECO:0007669"/>
    <property type="project" value="InterPro"/>
</dbReference>
<dbReference type="Gene3D" id="1.10.10.1590">
    <property type="entry name" value="NADH-quinone oxidoreductase subunit E"/>
    <property type="match status" value="1"/>
</dbReference>
<organism evidence="10 11">
    <name type="scientific">Acidihalobacter ferrooxydans</name>
    <dbReference type="NCBI Taxonomy" id="1765967"/>
    <lineage>
        <taxon>Bacteria</taxon>
        <taxon>Pseudomonadati</taxon>
        <taxon>Pseudomonadota</taxon>
        <taxon>Gammaproteobacteria</taxon>
        <taxon>Chromatiales</taxon>
        <taxon>Ectothiorhodospiraceae</taxon>
        <taxon>Acidihalobacter</taxon>
    </lineage>
</organism>
<gene>
    <name evidence="10" type="ORF">BW247_15260</name>
</gene>
<proteinExistence type="inferred from homology"/>
<dbReference type="KEGG" id="afy:BW247_15260"/>
<dbReference type="Proteomes" id="UP000243807">
    <property type="component" value="Chromosome"/>
</dbReference>
<dbReference type="GO" id="GO:0051537">
    <property type="term" value="F:2 iron, 2 sulfur cluster binding"/>
    <property type="evidence" value="ECO:0007669"/>
    <property type="project" value="UniProtKB-KW"/>
</dbReference>
<evidence type="ECO:0000313" key="10">
    <source>
        <dbReference type="EMBL" id="APZ44751.1"/>
    </source>
</evidence>
<keyword evidence="11" id="KW-1185">Reference proteome</keyword>
<dbReference type="PROSITE" id="PS01099">
    <property type="entry name" value="COMPLEX1_24K"/>
    <property type="match status" value="1"/>
</dbReference>
<evidence type="ECO:0000256" key="8">
    <source>
        <dbReference type="ARBA" id="ARBA00032788"/>
    </source>
</evidence>
<dbReference type="CDD" id="cd03064">
    <property type="entry name" value="TRX_Fd_NuoE"/>
    <property type="match status" value="1"/>
</dbReference>
<evidence type="ECO:0000256" key="2">
    <source>
        <dbReference type="ARBA" id="ARBA00019898"/>
    </source>
</evidence>
<dbReference type="PANTHER" id="PTHR43342">
    <property type="entry name" value="NADH-QUINONE OXIDOREDUCTASE, E SUBUNIT"/>
    <property type="match status" value="1"/>
</dbReference>
<dbReference type="InterPro" id="IPR002023">
    <property type="entry name" value="NuoE-like"/>
</dbReference>
<dbReference type="Pfam" id="PF01257">
    <property type="entry name" value="2Fe-2S_thioredx"/>
    <property type="match status" value="1"/>
</dbReference>
<evidence type="ECO:0000256" key="4">
    <source>
        <dbReference type="ARBA" id="ARBA00022723"/>
    </source>
</evidence>
<evidence type="ECO:0000313" key="11">
    <source>
        <dbReference type="Proteomes" id="UP000243807"/>
    </source>
</evidence>
<keyword evidence="6" id="KW-0411">Iron-sulfur</keyword>
<dbReference type="InterPro" id="IPR036249">
    <property type="entry name" value="Thioredoxin-like_sf"/>
</dbReference>
<dbReference type="AlphaFoldDB" id="A0A1P8ULP9"/>
<evidence type="ECO:0000256" key="3">
    <source>
        <dbReference type="ARBA" id="ARBA00022714"/>
    </source>
</evidence>
<accession>A0A1P8ULP9</accession>
<evidence type="ECO:0000256" key="6">
    <source>
        <dbReference type="ARBA" id="ARBA00023014"/>
    </source>
</evidence>
<keyword evidence="5" id="KW-0408">Iron</keyword>
<dbReference type="GO" id="GO:0046872">
    <property type="term" value="F:metal ion binding"/>
    <property type="evidence" value="ECO:0007669"/>
    <property type="project" value="UniProtKB-KW"/>
</dbReference>
<evidence type="ECO:0000256" key="9">
    <source>
        <dbReference type="ARBA" id="ARBA00034078"/>
    </source>
</evidence>
<evidence type="ECO:0000256" key="5">
    <source>
        <dbReference type="ARBA" id="ARBA00023004"/>
    </source>
</evidence>
<dbReference type="InterPro" id="IPR028431">
    <property type="entry name" value="NADP_DH_HndA-like"/>
</dbReference>
<name>A0A1P8ULP9_9GAMM</name>
<dbReference type="SUPFAM" id="SSF52833">
    <property type="entry name" value="Thioredoxin-like"/>
    <property type="match status" value="1"/>
</dbReference>
<dbReference type="Gene3D" id="3.40.30.10">
    <property type="entry name" value="Glutaredoxin"/>
    <property type="match status" value="1"/>
</dbReference>
<comment type="cofactor">
    <cofactor evidence="9">
        <name>[2Fe-2S] cluster</name>
        <dbReference type="ChEBI" id="CHEBI:190135"/>
    </cofactor>
</comment>
<dbReference type="PANTHER" id="PTHR43342:SF1">
    <property type="entry name" value="BIFURCATING [FEFE] HYDROGENASE GAMMA SUBUNIT"/>
    <property type="match status" value="1"/>
</dbReference>
<evidence type="ECO:0000256" key="7">
    <source>
        <dbReference type="ARBA" id="ARBA00031580"/>
    </source>
</evidence>
<dbReference type="STRING" id="1765967.BW247_15260"/>
<keyword evidence="4" id="KW-0479">Metal-binding</keyword>
<dbReference type="InterPro" id="IPR041921">
    <property type="entry name" value="NuoE_N"/>
</dbReference>
<protein>
    <recommendedName>
        <fullName evidence="2">NADH-quinone oxidoreductase subunit E</fullName>
    </recommendedName>
    <alternativeName>
        <fullName evidence="7">NADH dehydrogenase I subunit E</fullName>
    </alternativeName>
    <alternativeName>
        <fullName evidence="8">NDH-1 subunit E</fullName>
    </alternativeName>
</protein>
<sequence length="145" mass="15238">MGHYPEPRAGAIYTLQFLQRKYGHLHNEALREASALCGLSITQLEELVSFYPLLLRRPVGRRVLRICDSIACHMAGAPALLDEAVRLSGVPLGQPSADGAVTVLPHVCLGLCDLAPAALLDEAAHGPLDAAALAALVAPENTGGQ</sequence>
<evidence type="ECO:0000256" key="1">
    <source>
        <dbReference type="ARBA" id="ARBA00010643"/>
    </source>
</evidence>
<comment type="similarity">
    <text evidence="1">Belongs to the complex I 24 kDa subunit family.</text>
</comment>
<dbReference type="InterPro" id="IPR042128">
    <property type="entry name" value="NuoE_dom"/>
</dbReference>
<keyword evidence="3" id="KW-0001">2Fe-2S</keyword>
<reference evidence="10 11" key="1">
    <citation type="submission" date="2017-01" db="EMBL/GenBank/DDBJ databases">
        <title>Draft sequence of Acidihalobacter ferrooxidans strain DSM 14175 (strain V8).</title>
        <authorList>
            <person name="Khaleque H.N."/>
            <person name="Ramsay J.P."/>
            <person name="Murphy R.J.T."/>
            <person name="Kaksonen A.H."/>
            <person name="Boxall N.J."/>
            <person name="Watkin E.L.J."/>
        </authorList>
    </citation>
    <scope>NUCLEOTIDE SEQUENCE [LARGE SCALE GENOMIC DNA]</scope>
    <source>
        <strain evidence="10 11">V8</strain>
    </source>
</reference>
<dbReference type="EMBL" id="CP019434">
    <property type="protein sequence ID" value="APZ44751.1"/>
    <property type="molecule type" value="Genomic_DNA"/>
</dbReference>